<dbReference type="Pfam" id="PF16187">
    <property type="entry name" value="Peptidase_M16_M"/>
    <property type="match status" value="1"/>
</dbReference>
<reference evidence="12 13" key="1">
    <citation type="submission" date="2015-01" db="EMBL/GenBank/DDBJ databases">
        <title>The Genome Sequence of Cladophialophora immunda CBS83496.</title>
        <authorList>
            <consortium name="The Broad Institute Genomics Platform"/>
            <person name="Cuomo C."/>
            <person name="de Hoog S."/>
            <person name="Gorbushina A."/>
            <person name="Stielow B."/>
            <person name="Teixiera M."/>
            <person name="Abouelleil A."/>
            <person name="Chapman S.B."/>
            <person name="Priest M."/>
            <person name="Young S.K."/>
            <person name="Wortman J."/>
            <person name="Nusbaum C."/>
            <person name="Birren B."/>
        </authorList>
    </citation>
    <scope>NUCLEOTIDE SEQUENCE [LARGE SCALE GENOMIC DNA]</scope>
    <source>
        <strain evidence="12 13">CBS 83496</strain>
    </source>
</reference>
<dbReference type="RefSeq" id="XP_016254572.1">
    <property type="nucleotide sequence ID" value="XM_016387644.1"/>
</dbReference>
<keyword evidence="4" id="KW-0378">Hydrolase</keyword>
<dbReference type="FunFam" id="3.30.830.10:FF:000003">
    <property type="entry name" value="Insulin-degrading enzyme"/>
    <property type="match status" value="1"/>
</dbReference>
<evidence type="ECO:0000313" key="12">
    <source>
        <dbReference type="EMBL" id="KIW34356.1"/>
    </source>
</evidence>
<dbReference type="Pfam" id="PF05193">
    <property type="entry name" value="Peptidase_M16_C"/>
    <property type="match status" value="1"/>
</dbReference>
<dbReference type="STRING" id="569365.A0A0D2A1X7"/>
<keyword evidence="2" id="KW-0645">Protease</keyword>
<evidence type="ECO:0000256" key="5">
    <source>
        <dbReference type="ARBA" id="ARBA00022833"/>
    </source>
</evidence>
<dbReference type="InterPro" id="IPR011249">
    <property type="entry name" value="Metalloenz_LuxS/M16"/>
</dbReference>
<evidence type="ECO:0000256" key="3">
    <source>
        <dbReference type="ARBA" id="ARBA00022723"/>
    </source>
</evidence>
<feature type="region of interest" description="Disordered" evidence="7">
    <location>
        <begin position="20"/>
        <end position="43"/>
    </location>
</feature>
<dbReference type="MEROPS" id="M16.008"/>
<dbReference type="AlphaFoldDB" id="A0A0D2A1X7"/>
<evidence type="ECO:0000256" key="7">
    <source>
        <dbReference type="SAM" id="MobiDB-lite"/>
    </source>
</evidence>
<evidence type="ECO:0000259" key="8">
    <source>
        <dbReference type="Pfam" id="PF00675"/>
    </source>
</evidence>
<evidence type="ECO:0000256" key="4">
    <source>
        <dbReference type="ARBA" id="ARBA00022801"/>
    </source>
</evidence>
<evidence type="ECO:0000313" key="13">
    <source>
        <dbReference type="Proteomes" id="UP000054466"/>
    </source>
</evidence>
<organism evidence="12 13">
    <name type="scientific">Cladophialophora immunda</name>
    <dbReference type="NCBI Taxonomy" id="569365"/>
    <lineage>
        <taxon>Eukaryota</taxon>
        <taxon>Fungi</taxon>
        <taxon>Dikarya</taxon>
        <taxon>Ascomycota</taxon>
        <taxon>Pezizomycotina</taxon>
        <taxon>Eurotiomycetes</taxon>
        <taxon>Chaetothyriomycetidae</taxon>
        <taxon>Chaetothyriales</taxon>
        <taxon>Herpotrichiellaceae</taxon>
        <taxon>Cladophialophora</taxon>
    </lineage>
</organism>
<evidence type="ECO:0000259" key="10">
    <source>
        <dbReference type="Pfam" id="PF16187"/>
    </source>
</evidence>
<gene>
    <name evidence="12" type="ORF">PV07_01135</name>
</gene>
<dbReference type="InterPro" id="IPR007863">
    <property type="entry name" value="Peptidase_M16_C"/>
</dbReference>
<comment type="similarity">
    <text evidence="1">Belongs to the peptidase M16 family.</text>
</comment>
<evidence type="ECO:0000259" key="9">
    <source>
        <dbReference type="Pfam" id="PF05193"/>
    </source>
</evidence>
<dbReference type="Pfam" id="PF22456">
    <property type="entry name" value="PqqF-like_C_4"/>
    <property type="match status" value="1"/>
</dbReference>
<dbReference type="FunFam" id="3.30.830.10:FF:000005">
    <property type="entry name" value="nardilysin isoform X1"/>
    <property type="match status" value="1"/>
</dbReference>
<proteinExistence type="inferred from homology"/>
<dbReference type="PANTHER" id="PTHR43690:SF18">
    <property type="entry name" value="INSULIN-DEGRADING ENZYME-RELATED"/>
    <property type="match status" value="1"/>
</dbReference>
<feature type="domain" description="Coenzyme PQQ synthesis protein F-like C-terminal lobe" evidence="11">
    <location>
        <begin position="850"/>
        <end position="948"/>
    </location>
</feature>
<dbReference type="GO" id="GO:0005829">
    <property type="term" value="C:cytosol"/>
    <property type="evidence" value="ECO:0007669"/>
    <property type="project" value="TreeGrafter"/>
</dbReference>
<dbReference type="GO" id="GO:0051603">
    <property type="term" value="P:proteolysis involved in protein catabolic process"/>
    <property type="evidence" value="ECO:0007669"/>
    <property type="project" value="TreeGrafter"/>
</dbReference>
<dbReference type="OrthoDB" id="952271at2759"/>
<evidence type="ECO:0000259" key="11">
    <source>
        <dbReference type="Pfam" id="PF22456"/>
    </source>
</evidence>
<dbReference type="Proteomes" id="UP000054466">
    <property type="component" value="Unassembled WGS sequence"/>
</dbReference>
<feature type="domain" description="Peptidase M16 C-terminal" evidence="9">
    <location>
        <begin position="269"/>
        <end position="448"/>
    </location>
</feature>
<dbReference type="EMBL" id="KN847040">
    <property type="protein sequence ID" value="KIW34356.1"/>
    <property type="molecule type" value="Genomic_DNA"/>
</dbReference>
<dbReference type="InterPro" id="IPR050626">
    <property type="entry name" value="Peptidase_M16"/>
</dbReference>
<keyword evidence="13" id="KW-1185">Reference proteome</keyword>
<name>A0A0D2A1X7_9EURO</name>
<keyword evidence="6" id="KW-0482">Metalloprotease</keyword>
<dbReference type="InterPro" id="IPR054734">
    <property type="entry name" value="PqqF-like_C_4"/>
</dbReference>
<dbReference type="GO" id="GO:0005739">
    <property type="term" value="C:mitochondrion"/>
    <property type="evidence" value="ECO:0007669"/>
    <property type="project" value="TreeGrafter"/>
</dbReference>
<dbReference type="VEuPathDB" id="FungiDB:PV07_01135"/>
<dbReference type="GeneID" id="27340329"/>
<evidence type="ECO:0000256" key="1">
    <source>
        <dbReference type="ARBA" id="ARBA00007261"/>
    </source>
</evidence>
<accession>A0A0D2A1X7</accession>
<dbReference type="PANTHER" id="PTHR43690">
    <property type="entry name" value="NARDILYSIN"/>
    <property type="match status" value="1"/>
</dbReference>
<dbReference type="FunFam" id="3.30.830.10:FF:000004">
    <property type="entry name" value="Putative insulin-degrading enzyme"/>
    <property type="match status" value="1"/>
</dbReference>
<dbReference type="Pfam" id="PF00675">
    <property type="entry name" value="Peptidase_M16"/>
    <property type="match status" value="1"/>
</dbReference>
<keyword evidence="5" id="KW-0862">Zinc</keyword>
<evidence type="ECO:0008006" key="14">
    <source>
        <dbReference type="Google" id="ProtNLM"/>
    </source>
</evidence>
<dbReference type="InterPro" id="IPR032632">
    <property type="entry name" value="Peptidase_M16_M"/>
</dbReference>
<dbReference type="GO" id="GO:0004222">
    <property type="term" value="F:metalloendopeptidase activity"/>
    <property type="evidence" value="ECO:0007669"/>
    <property type="project" value="TreeGrafter"/>
</dbReference>
<protein>
    <recommendedName>
        <fullName evidence="14">Peptidase M16 N-terminal domain-containing protein</fullName>
    </recommendedName>
</protein>
<keyword evidence="3" id="KW-0479">Metal-binding</keyword>
<dbReference type="InterPro" id="IPR011765">
    <property type="entry name" value="Pept_M16_N"/>
</dbReference>
<evidence type="ECO:0000256" key="6">
    <source>
        <dbReference type="ARBA" id="ARBA00023049"/>
    </source>
</evidence>
<evidence type="ECO:0000256" key="2">
    <source>
        <dbReference type="ARBA" id="ARBA00022670"/>
    </source>
</evidence>
<sequence length="1144" mass="130688">MRFSVRLASLALIPLRVSSPSRLRPSSKPLATTPRLPPTSSTRSFATVMNSARHITDDLEKPDLDDRSYRVIELSNKLEALLVHDAETDKASASLNVNVGNFSDEEDMPGMAHAVEHLLFMGTEKYPVENEYSSFLSSNSGHSNAYTAATQTNYFFECAAQHESNDKLSNGVVNGTTEGAMNSMSRGPLYGALDRFAQFFVKPLFLENTLDRELRAVDSENKKNLQSDGWRLSQLAKSLSNPKHPFHHFSTGNLQTLRDEPEKKGVKIRDEFIRFYERHYSANRMKLVVLGRESLDELENWVVELFSEVKNKDLPENRWDGVEVLSKDQLSVEIYAKPVMESRSLEISFPWQDEENMWETQPARFVSHLIGHEGPGSILAYLKHRGLAQTLSAGYHPVCPGSAFFEIDISLTPDGLKNYHEVVKIVFRYIGMMRATPPVAWMHEEMKNMADVDFRFRQKSPASRFTSAVSCVLQKPDLPRNLLLSSTSKFRKFDAQAIVQAMQYLREDNFRLMIVSQEYPGDWDQKEKWYGTEYKVERIPTDVLSDIRKALADSESNSIPELHLPHKNEFIPTKLDVEKAEVKVPAKAPKLLRNDDKVRLWWKKDDTFWVPKANLQIKIRNTVTSANTANFVKTNLFINLVKDALSSYSYDAEISGLSYAIGPDMLGFDISVHGYNDKMAVLLEKILTTMRTIEIRTDRFEIIKERMSRKYKNWAYQQPYYQIGDYTRWLLNERSWMNDAYAKELPHITVDDIRTFVPELLQQAHFEVLAHGNLYKEEAKKIGNLIESTLKSRAFPPSEWLLRRNVILPEGSNFVYKQVLGDPANINHAIEYYLDVGNVMDLDLRAKVQLLSQMTDEPAFDQLRTKEQLGYVVWSGIRPAAATMGYRVLIQSERDPDYLETRINAFLLKFKSDLESMPDEEFEGHKRSLINKRLEKLKNLDFETGRLWAYISAEYLNFHQVDRDVAVIRRLTKDDMKGFYAQYIDPESPKRRKLSIHLEAQASSSVPEISPAEQKDQFVGLIGQVLGSLSIAVDEEKLKLHFAKVDLSSLPEVSNAVNEYIGKSTPPTKSNEILKQMTEAIPQMQIALKIKPVEPPKDVAEVAAQIPTPVIIKDVAMWKAGLEVTKGPIPVEDLQSFEDLESKL</sequence>
<dbReference type="HOGENOM" id="CLU_004639_1_2_1"/>
<feature type="domain" description="Peptidase M16 middle/third" evidence="10">
    <location>
        <begin position="454"/>
        <end position="743"/>
    </location>
</feature>
<dbReference type="Gene3D" id="3.30.830.10">
    <property type="entry name" value="Metalloenzyme, LuxS/M16 peptidase-like"/>
    <property type="match status" value="4"/>
</dbReference>
<dbReference type="SUPFAM" id="SSF63411">
    <property type="entry name" value="LuxS/MPP-like metallohydrolase"/>
    <property type="match status" value="4"/>
</dbReference>
<dbReference type="GO" id="GO:0043171">
    <property type="term" value="P:peptide catabolic process"/>
    <property type="evidence" value="ECO:0007669"/>
    <property type="project" value="TreeGrafter"/>
</dbReference>
<feature type="domain" description="Peptidase M16 N-terminal" evidence="8">
    <location>
        <begin position="81"/>
        <end position="243"/>
    </location>
</feature>
<dbReference type="GO" id="GO:0046872">
    <property type="term" value="F:metal ion binding"/>
    <property type="evidence" value="ECO:0007669"/>
    <property type="project" value="UniProtKB-KW"/>
</dbReference>